<evidence type="ECO:0000256" key="8">
    <source>
        <dbReference type="SAM" id="MobiDB-lite"/>
    </source>
</evidence>
<evidence type="ECO:0000259" key="9">
    <source>
        <dbReference type="PROSITE" id="PS50110"/>
    </source>
</evidence>
<evidence type="ECO:0000256" key="3">
    <source>
        <dbReference type="ARBA" id="ARBA00022553"/>
    </source>
</evidence>
<feature type="region of interest" description="Disordered" evidence="8">
    <location>
        <begin position="1"/>
        <end position="23"/>
    </location>
</feature>
<evidence type="ECO:0000256" key="5">
    <source>
        <dbReference type="ARBA" id="ARBA00022777"/>
    </source>
</evidence>
<evidence type="ECO:0000256" key="6">
    <source>
        <dbReference type="PROSITE-ProRule" id="PRU00110"/>
    </source>
</evidence>
<dbReference type="InterPro" id="IPR008207">
    <property type="entry name" value="Sig_transdc_His_kin_Hpt_dom"/>
</dbReference>
<reference evidence="11" key="1">
    <citation type="submission" date="2020-10" db="EMBL/GenBank/DDBJ databases">
        <title>Taxonomic study of unclassified bacteria belonging to the class Ktedonobacteria.</title>
        <authorList>
            <person name="Yabe S."/>
            <person name="Wang C.M."/>
            <person name="Zheng Y."/>
            <person name="Sakai Y."/>
            <person name="Cavaletti L."/>
            <person name="Monciardini P."/>
            <person name="Donadio S."/>
        </authorList>
    </citation>
    <scope>NUCLEOTIDE SEQUENCE</scope>
    <source>
        <strain evidence="11">SOSP1-1</strain>
    </source>
</reference>
<dbReference type="EC" id="2.7.13.3" evidence="2"/>
<dbReference type="InterPro" id="IPR036641">
    <property type="entry name" value="HPT_dom_sf"/>
</dbReference>
<keyword evidence="5" id="KW-0418">Kinase</keyword>
<feature type="modified residue" description="Phosphohistidine" evidence="6">
    <location>
        <position position="113"/>
    </location>
</feature>
<dbReference type="Gene3D" id="3.40.50.2300">
    <property type="match status" value="1"/>
</dbReference>
<dbReference type="InterPro" id="IPR002545">
    <property type="entry name" value="CheW-lke_dom"/>
</dbReference>
<evidence type="ECO:0000256" key="7">
    <source>
        <dbReference type="PROSITE-ProRule" id="PRU00169"/>
    </source>
</evidence>
<evidence type="ECO:0000313" key="12">
    <source>
        <dbReference type="Proteomes" id="UP000612362"/>
    </source>
</evidence>
<evidence type="ECO:0000259" key="10">
    <source>
        <dbReference type="PROSITE" id="PS50894"/>
    </source>
</evidence>
<feature type="domain" description="HPt" evidence="10">
    <location>
        <begin position="63"/>
        <end position="169"/>
    </location>
</feature>
<dbReference type="Pfam" id="PF01584">
    <property type="entry name" value="CheW"/>
    <property type="match status" value="1"/>
</dbReference>
<evidence type="ECO:0000256" key="1">
    <source>
        <dbReference type="ARBA" id="ARBA00000085"/>
    </source>
</evidence>
<feature type="modified residue" description="4-aspartylphosphate" evidence="7">
    <location>
        <position position="761"/>
    </location>
</feature>
<evidence type="ECO:0000256" key="4">
    <source>
        <dbReference type="ARBA" id="ARBA00022679"/>
    </source>
</evidence>
<dbReference type="CDD" id="cd00156">
    <property type="entry name" value="REC"/>
    <property type="match status" value="1"/>
</dbReference>
<organism evidence="11 12">
    <name type="scientific">Ktedonospora formicarum</name>
    <dbReference type="NCBI Taxonomy" id="2778364"/>
    <lineage>
        <taxon>Bacteria</taxon>
        <taxon>Bacillati</taxon>
        <taxon>Chloroflexota</taxon>
        <taxon>Ktedonobacteria</taxon>
        <taxon>Ktedonobacterales</taxon>
        <taxon>Ktedonobacteraceae</taxon>
        <taxon>Ktedonospora</taxon>
    </lineage>
</organism>
<protein>
    <recommendedName>
        <fullName evidence="2">histidine kinase</fullName>
        <ecNumber evidence="2">2.7.13.3</ecNumber>
    </recommendedName>
</protein>
<comment type="catalytic activity">
    <reaction evidence="1">
        <text>ATP + protein L-histidine = ADP + protein N-phospho-L-histidine.</text>
        <dbReference type="EC" id="2.7.13.3"/>
    </reaction>
</comment>
<dbReference type="GO" id="GO:0006935">
    <property type="term" value="P:chemotaxis"/>
    <property type="evidence" value="ECO:0007669"/>
    <property type="project" value="InterPro"/>
</dbReference>
<dbReference type="SUPFAM" id="SSF52172">
    <property type="entry name" value="CheY-like"/>
    <property type="match status" value="1"/>
</dbReference>
<dbReference type="SUPFAM" id="SSF50341">
    <property type="entry name" value="CheW-like"/>
    <property type="match status" value="1"/>
</dbReference>
<proteinExistence type="predicted"/>
<dbReference type="SMART" id="SM00073">
    <property type="entry name" value="HPT"/>
    <property type="match status" value="1"/>
</dbReference>
<dbReference type="Pfam" id="PF01627">
    <property type="entry name" value="Hpt"/>
    <property type="match status" value="1"/>
</dbReference>
<dbReference type="GO" id="GO:0004673">
    <property type="term" value="F:protein histidine kinase activity"/>
    <property type="evidence" value="ECO:0007669"/>
    <property type="project" value="UniProtKB-EC"/>
</dbReference>
<dbReference type="PANTHER" id="PTHR43395">
    <property type="entry name" value="SENSOR HISTIDINE KINASE CHEA"/>
    <property type="match status" value="1"/>
</dbReference>
<dbReference type="GO" id="GO:0000160">
    <property type="term" value="P:phosphorelay signal transduction system"/>
    <property type="evidence" value="ECO:0007669"/>
    <property type="project" value="InterPro"/>
</dbReference>
<keyword evidence="3 7" id="KW-0597">Phosphoprotein</keyword>
<gene>
    <name evidence="11" type="ORF">KSX_24490</name>
</gene>
<dbReference type="Gene3D" id="2.30.30.40">
    <property type="entry name" value="SH3 Domains"/>
    <property type="match status" value="1"/>
</dbReference>
<keyword evidence="4" id="KW-0808">Transferase</keyword>
<dbReference type="Pfam" id="PF00072">
    <property type="entry name" value="Response_reg"/>
    <property type="match status" value="1"/>
</dbReference>
<dbReference type="InterPro" id="IPR036061">
    <property type="entry name" value="CheW-like_dom_sf"/>
</dbReference>
<accession>A0A8J3HW25</accession>
<dbReference type="PROSITE" id="PS50894">
    <property type="entry name" value="HPT"/>
    <property type="match status" value="1"/>
</dbReference>
<dbReference type="RefSeq" id="WP_220193693.1">
    <property type="nucleotide sequence ID" value="NZ_BNJF01000001.1"/>
</dbReference>
<dbReference type="SUPFAM" id="SSF47226">
    <property type="entry name" value="Histidine-containing phosphotransfer domain, HPT domain"/>
    <property type="match status" value="1"/>
</dbReference>
<dbReference type="InterPro" id="IPR001789">
    <property type="entry name" value="Sig_transdc_resp-reg_receiver"/>
</dbReference>
<dbReference type="Gene3D" id="1.20.120.160">
    <property type="entry name" value="HPT domain"/>
    <property type="match status" value="1"/>
</dbReference>
<dbReference type="SMART" id="SM00260">
    <property type="entry name" value="CheW"/>
    <property type="match status" value="1"/>
</dbReference>
<dbReference type="InterPro" id="IPR011006">
    <property type="entry name" value="CheY-like_superfamily"/>
</dbReference>
<dbReference type="PROSITE" id="PS50110">
    <property type="entry name" value="RESPONSE_REGULATORY"/>
    <property type="match status" value="1"/>
</dbReference>
<dbReference type="AlphaFoldDB" id="A0A8J3HW25"/>
<keyword evidence="12" id="KW-1185">Reference proteome</keyword>
<dbReference type="PANTHER" id="PTHR43395:SF8">
    <property type="entry name" value="HISTIDINE KINASE"/>
    <property type="match status" value="1"/>
</dbReference>
<dbReference type="InterPro" id="IPR036890">
    <property type="entry name" value="HATPase_C_sf"/>
</dbReference>
<dbReference type="SUPFAM" id="SSF55874">
    <property type="entry name" value="ATPase domain of HSP90 chaperone/DNA topoisomerase II/histidine kinase"/>
    <property type="match status" value="1"/>
</dbReference>
<comment type="caution">
    <text evidence="11">The sequence shown here is derived from an EMBL/GenBank/DDBJ whole genome shotgun (WGS) entry which is preliminary data.</text>
</comment>
<sequence>MEKDKQSWPWDESEAEEISQLEREQELSAEDLAIIKAFEEMDDSTWQKNQAEPLTAPVVSLPTEETLDDMLIIFVDEVEEDIARINRALNQLEQQEGASIDSARLVTVKRAAHKIRGSAGMVECGNLSAIAHSLEEIGERVLAGHVEPSLALKALIQGAQAMEATLDGFVQHGHESVGPREIFEQNIRGLHILDEDAETFEESDEITLERELKREVLPASPLNAPSLPRDLLVGPDSSSPAMVRFEQRRFEQLQQHSEGLMGQRMPLEQAQEQVASALQELQAAQMRLQLLEPRLSGSLLPGIDENMPAREYLSSSSLIRRILHEKQTQQDSQEEHGPLALPDARSQRQFMQPGRLGFGAVHWDELNMERYSEKDMLLRSFREAVTDVSVASTRVQSAIDRYNQVISECLQQATNIRNDLRLLRLAPLSVILPRLRQALQWYSSEQVQFDVFGEALEVDQEVLATLTEPLVQLLHSCVRDALVESEELRSRHDDEQYRVWLHATRAGSELELEVGFSRAVQGGALTLIYEPVQRLSGTVMLERNKQGGVSFHIRLPISRGSTRCLLVRCDKEVVVVPFSQIQHIGENTSEEFDLKFDLNDLLNISTISRSTEVRKPATRVQTVLVLPRWGSHRVSGIVVDEIIGEAEFVIKPLPAYLRRPGLAGTAIDGRERILLVLDLPELISAYALQPRIESREPVQDQVSSQHQPQEPRILIADDSVSMRLSLRQTLSHAHYTVLEASDGLEAFELLQTHVPDVLLLDIEMPNLNGYDLLNLMRLRPELATVKTIMLTSRSSELHMKHALELGAYGYLTKPCPLETLLKKVQEALGQGTRSVV</sequence>
<name>A0A8J3HW25_9CHLR</name>
<dbReference type="EMBL" id="BNJF01000001">
    <property type="protein sequence ID" value="GHO44286.1"/>
    <property type="molecule type" value="Genomic_DNA"/>
</dbReference>
<dbReference type="Proteomes" id="UP000612362">
    <property type="component" value="Unassembled WGS sequence"/>
</dbReference>
<evidence type="ECO:0000256" key="2">
    <source>
        <dbReference type="ARBA" id="ARBA00012438"/>
    </source>
</evidence>
<feature type="domain" description="Response regulatory" evidence="9">
    <location>
        <begin position="712"/>
        <end position="828"/>
    </location>
</feature>
<dbReference type="SMART" id="SM00448">
    <property type="entry name" value="REC"/>
    <property type="match status" value="1"/>
</dbReference>
<dbReference type="InterPro" id="IPR051315">
    <property type="entry name" value="Bact_Chemotaxis_CheA"/>
</dbReference>
<evidence type="ECO:0000313" key="11">
    <source>
        <dbReference type="EMBL" id="GHO44286.1"/>
    </source>
</evidence>
<dbReference type="CDD" id="cd00088">
    <property type="entry name" value="HPT"/>
    <property type="match status" value="1"/>
</dbReference>